<feature type="domain" description="TonB-dependent receptor-like beta-barrel" evidence="15">
    <location>
        <begin position="270"/>
        <end position="728"/>
    </location>
</feature>
<keyword evidence="17" id="KW-0675">Receptor</keyword>
<dbReference type="Proteomes" id="UP000063991">
    <property type="component" value="Chromosome"/>
</dbReference>
<sequence>MPVNGKRIILLGTLFPMLSAGVLAQSEEIETLDTTVVQSASEELKQAQGVSIITEEDFKRRPVTNDIAEIVRTMPGINLTGNSSSGQYGNKRQIDIRGMGPENTLILIDGKPVLSRNSVKMGRSGERNTQGDSNWVPAEAIESIEVIRGPAAARYGSGASGGVINIITKSPDEASTSITAQTELSSNKYEGDNRRFNLVTSAPLSERFSHRTIVNYNEQDADDPRVNLDATDVTTGRGGTAKAVGAGREGVENIDVRTLVRFDQDDINRWDFEAAYSRQGNRYAGDNAFQGVSYPVDENGNVIIPEPEDLAETDAQSLIGEETLVMHRRTFGVTHNGEYDFGDSFSYVQYESTSNSRLGEGAAGGGEGRINSLEMTTIKLENITAKTEWNVPLTLGGFNQTATFGAEYRKETLDDSVSNQLSLNVVDDGTIPGVETDPENRPSETDATLVGVYVEDNIMLTDSITLTPGLRFDDHSKAGTNLSPSLNASWQASPNIVVQGGISRAFKAPNLYQLNPNYVYYTRGNGCPVDFSNLGGGCHILGNPDLEHETSVNKEIGVNYTNEEGLNAGITYFHNDYKDKIGTGNVPPEYVLPGEEGGEANVQVFQWFNVPEAVISGLEGNLLFPVTSTIEWSTNFTVMLESEDKSTDQPLSIVPDYTVNSLISWQATEALELVLSAQHYGETESPTASVNSGAVIEADDREAYTITNINAIYAFDENLSFNVSVKNLFNESVKREGTQASNAGANTFNEPERSFLLSATYQF</sequence>
<evidence type="ECO:0000256" key="10">
    <source>
        <dbReference type="PROSITE-ProRule" id="PRU01360"/>
    </source>
</evidence>
<dbReference type="RefSeq" id="WP_061096449.1">
    <property type="nucleotide sequence ID" value="NZ_CP014323.1"/>
</dbReference>
<dbReference type="InterPro" id="IPR000531">
    <property type="entry name" value="Beta-barrel_TonB"/>
</dbReference>
<evidence type="ECO:0000256" key="11">
    <source>
        <dbReference type="PROSITE-ProRule" id="PRU10144"/>
    </source>
</evidence>
<evidence type="ECO:0000256" key="3">
    <source>
        <dbReference type="ARBA" id="ARBA00022452"/>
    </source>
</evidence>
<keyword evidence="9 10" id="KW-0998">Cell outer membrane</keyword>
<evidence type="ECO:0000256" key="5">
    <source>
        <dbReference type="ARBA" id="ARBA00022729"/>
    </source>
</evidence>
<dbReference type="InterPro" id="IPR036942">
    <property type="entry name" value="Beta-barrel_TonB_sf"/>
</dbReference>
<evidence type="ECO:0000256" key="2">
    <source>
        <dbReference type="ARBA" id="ARBA00022448"/>
    </source>
</evidence>
<comment type="subcellular location">
    <subcellularLocation>
        <location evidence="1 10">Cell outer membrane</location>
        <topology evidence="1 10">Multi-pass membrane protein</topology>
    </subcellularLocation>
</comment>
<dbReference type="Pfam" id="PF00593">
    <property type="entry name" value="TonB_dep_Rec_b-barrel"/>
    <property type="match status" value="1"/>
</dbReference>
<evidence type="ECO:0000256" key="9">
    <source>
        <dbReference type="ARBA" id="ARBA00023237"/>
    </source>
</evidence>
<dbReference type="AlphaFoldDB" id="A0A126Q5D2"/>
<dbReference type="Gene3D" id="2.40.170.20">
    <property type="entry name" value="TonB-dependent receptor, beta-barrel domain"/>
    <property type="match status" value="1"/>
</dbReference>
<feature type="short sequence motif" description="TonB C-terminal box" evidence="11">
    <location>
        <begin position="746"/>
        <end position="763"/>
    </location>
</feature>
<dbReference type="Gene3D" id="2.170.130.10">
    <property type="entry name" value="TonB-dependent receptor, plug domain"/>
    <property type="match status" value="1"/>
</dbReference>
<evidence type="ECO:0000313" key="17">
    <source>
        <dbReference type="EMBL" id="AMK00507.1"/>
    </source>
</evidence>
<dbReference type="OrthoDB" id="9764669at2"/>
<protein>
    <submittedName>
        <fullName evidence="17">Outer membrane receptor protein</fullName>
    </submittedName>
</protein>
<dbReference type="GO" id="GO:0009279">
    <property type="term" value="C:cell outer membrane"/>
    <property type="evidence" value="ECO:0007669"/>
    <property type="project" value="UniProtKB-SubCell"/>
</dbReference>
<dbReference type="InterPro" id="IPR037066">
    <property type="entry name" value="Plug_dom_sf"/>
</dbReference>
<dbReference type="CDD" id="cd01347">
    <property type="entry name" value="ligand_gated_channel"/>
    <property type="match status" value="1"/>
</dbReference>
<evidence type="ECO:0000256" key="14">
    <source>
        <dbReference type="SAM" id="SignalP"/>
    </source>
</evidence>
<evidence type="ECO:0000256" key="8">
    <source>
        <dbReference type="ARBA" id="ARBA00023136"/>
    </source>
</evidence>
<name>A0A126Q5D2_ALTMA</name>
<dbReference type="GO" id="GO:0015344">
    <property type="term" value="F:siderophore uptake transmembrane transporter activity"/>
    <property type="evidence" value="ECO:0007669"/>
    <property type="project" value="TreeGrafter"/>
</dbReference>
<dbReference type="SUPFAM" id="SSF56935">
    <property type="entry name" value="Porins"/>
    <property type="match status" value="1"/>
</dbReference>
<comment type="similarity">
    <text evidence="10 12">Belongs to the TonB-dependent receptor family.</text>
</comment>
<dbReference type="InterPro" id="IPR012910">
    <property type="entry name" value="Plug_dom"/>
</dbReference>
<keyword evidence="5 14" id="KW-0732">Signal</keyword>
<dbReference type="InterPro" id="IPR058134">
    <property type="entry name" value="PirA/FepA/PfeA"/>
</dbReference>
<dbReference type="InterPro" id="IPR010917">
    <property type="entry name" value="TonB_rcpt_CS"/>
</dbReference>
<dbReference type="PANTHER" id="PTHR30069">
    <property type="entry name" value="TONB-DEPENDENT OUTER MEMBRANE RECEPTOR"/>
    <property type="match status" value="1"/>
</dbReference>
<proteinExistence type="inferred from homology"/>
<reference evidence="17 18" key="1">
    <citation type="submission" date="2015-12" db="EMBL/GenBank/DDBJ databases">
        <authorList>
            <person name="Shamseldin A."/>
            <person name="Moawad H."/>
            <person name="Abd El-Rahim W.M."/>
            <person name="Sadowsky M.J."/>
        </authorList>
    </citation>
    <scope>NUCLEOTIDE SEQUENCE [LARGE SCALE GENOMIC DNA]</scope>
    <source>
        <strain evidence="17 18">D7</strain>
    </source>
</reference>
<keyword evidence="4 10" id="KW-0812">Transmembrane</keyword>
<feature type="region of interest" description="Disordered" evidence="13">
    <location>
        <begin position="223"/>
        <end position="243"/>
    </location>
</feature>
<dbReference type="Pfam" id="PF07715">
    <property type="entry name" value="Plug"/>
    <property type="match status" value="1"/>
</dbReference>
<evidence type="ECO:0000256" key="12">
    <source>
        <dbReference type="RuleBase" id="RU003357"/>
    </source>
</evidence>
<keyword evidence="8 10" id="KW-0472">Membrane</keyword>
<dbReference type="NCBIfam" id="NF010048">
    <property type="entry name" value="PRK13524.1"/>
    <property type="match status" value="1"/>
</dbReference>
<feature type="chain" id="PRO_5007272672" evidence="14">
    <location>
        <begin position="25"/>
        <end position="763"/>
    </location>
</feature>
<evidence type="ECO:0000256" key="13">
    <source>
        <dbReference type="SAM" id="MobiDB-lite"/>
    </source>
</evidence>
<evidence type="ECO:0000256" key="6">
    <source>
        <dbReference type="ARBA" id="ARBA00023065"/>
    </source>
</evidence>
<evidence type="ECO:0000313" key="18">
    <source>
        <dbReference type="Proteomes" id="UP000063991"/>
    </source>
</evidence>
<dbReference type="EMBL" id="CP014323">
    <property type="protein sequence ID" value="AMK00507.1"/>
    <property type="molecule type" value="Genomic_DNA"/>
</dbReference>
<keyword evidence="3 10" id="KW-1134">Transmembrane beta strand</keyword>
<dbReference type="GO" id="GO:0044718">
    <property type="term" value="P:siderophore transmembrane transport"/>
    <property type="evidence" value="ECO:0007669"/>
    <property type="project" value="TreeGrafter"/>
</dbReference>
<organism evidence="17 18">
    <name type="scientific">Alteromonas macleodii</name>
    <name type="common">Pseudoalteromonas macleodii</name>
    <dbReference type="NCBI Taxonomy" id="28108"/>
    <lineage>
        <taxon>Bacteria</taxon>
        <taxon>Pseudomonadati</taxon>
        <taxon>Pseudomonadota</taxon>
        <taxon>Gammaproteobacteria</taxon>
        <taxon>Alteromonadales</taxon>
        <taxon>Alteromonadaceae</taxon>
        <taxon>Alteromonas/Salinimonas group</taxon>
        <taxon>Alteromonas</taxon>
    </lineage>
</organism>
<gene>
    <name evidence="17" type="ORF">AVL55_18125</name>
</gene>
<evidence type="ECO:0000259" key="16">
    <source>
        <dbReference type="Pfam" id="PF07715"/>
    </source>
</evidence>
<accession>A0A126Q5D2</accession>
<evidence type="ECO:0000256" key="7">
    <source>
        <dbReference type="ARBA" id="ARBA00023077"/>
    </source>
</evidence>
<evidence type="ECO:0000256" key="1">
    <source>
        <dbReference type="ARBA" id="ARBA00004571"/>
    </source>
</evidence>
<feature type="signal peptide" evidence="14">
    <location>
        <begin position="1"/>
        <end position="24"/>
    </location>
</feature>
<dbReference type="PROSITE" id="PS01156">
    <property type="entry name" value="TONB_DEPENDENT_REC_2"/>
    <property type="match status" value="1"/>
</dbReference>
<keyword evidence="2 10" id="KW-0813">Transport</keyword>
<dbReference type="PROSITE" id="PS52016">
    <property type="entry name" value="TONB_DEPENDENT_REC_3"/>
    <property type="match status" value="1"/>
</dbReference>
<dbReference type="PANTHER" id="PTHR30069:SF53">
    <property type="entry name" value="COLICIN I RECEPTOR-RELATED"/>
    <property type="match status" value="1"/>
</dbReference>
<evidence type="ECO:0000256" key="4">
    <source>
        <dbReference type="ARBA" id="ARBA00022692"/>
    </source>
</evidence>
<feature type="domain" description="TonB-dependent receptor plug" evidence="16">
    <location>
        <begin position="45"/>
        <end position="163"/>
    </location>
</feature>
<dbReference type="InterPro" id="IPR039426">
    <property type="entry name" value="TonB-dep_rcpt-like"/>
</dbReference>
<keyword evidence="7 12" id="KW-0798">TonB box</keyword>
<dbReference type="NCBIfam" id="NF010051">
    <property type="entry name" value="PRK13528.1"/>
    <property type="match status" value="1"/>
</dbReference>
<keyword evidence="6" id="KW-0406">Ion transport</keyword>
<evidence type="ECO:0000259" key="15">
    <source>
        <dbReference type="Pfam" id="PF00593"/>
    </source>
</evidence>